<feature type="transmembrane region" description="Helical" evidence="1">
    <location>
        <begin position="49"/>
        <end position="70"/>
    </location>
</feature>
<accession>A0A7W7VNQ1</accession>
<feature type="transmembrane region" description="Helical" evidence="1">
    <location>
        <begin position="157"/>
        <end position="183"/>
    </location>
</feature>
<organism evidence="2 3">
    <name type="scientific">Streptosporangium saharense</name>
    <dbReference type="NCBI Taxonomy" id="1706840"/>
    <lineage>
        <taxon>Bacteria</taxon>
        <taxon>Bacillati</taxon>
        <taxon>Actinomycetota</taxon>
        <taxon>Actinomycetes</taxon>
        <taxon>Streptosporangiales</taxon>
        <taxon>Streptosporangiaceae</taxon>
        <taxon>Streptosporangium</taxon>
    </lineage>
</organism>
<protein>
    <submittedName>
        <fullName evidence="2">Uncharacterized protein</fullName>
    </submittedName>
</protein>
<keyword evidence="3" id="KW-1185">Reference proteome</keyword>
<dbReference type="EMBL" id="JACHJP010000003">
    <property type="protein sequence ID" value="MBB4916485.1"/>
    <property type="molecule type" value="Genomic_DNA"/>
</dbReference>
<feature type="transmembrane region" description="Helical" evidence="1">
    <location>
        <begin position="20"/>
        <end position="37"/>
    </location>
</feature>
<evidence type="ECO:0000313" key="2">
    <source>
        <dbReference type="EMBL" id="MBB4916485.1"/>
    </source>
</evidence>
<proteinExistence type="predicted"/>
<keyword evidence="1" id="KW-0812">Transmembrane</keyword>
<keyword evidence="1" id="KW-0472">Membrane</keyword>
<sequence>MKHFHLWSHETRGAGPAALITPPALALTAVLLGLLAPRIGAREPVAARLLLGVAEMGVPLLTGLLAASLVGGDRAAELRLSLPSPYRATVLRRVAVTVGWAGLCALPVLALLSARDWWRLLPVSPGVLAGQLVWLSPTLWLTALGLLAWTLSRSTVAAAATVALVWLAGLTLFGVSGGGTVPGPLDLFATTRGVAEESWLPNRLLLLVSAVPLAVAAWLLLGNDERVLGGGER</sequence>
<comment type="caution">
    <text evidence="2">The sequence shown here is derived from an EMBL/GenBank/DDBJ whole genome shotgun (WGS) entry which is preliminary data.</text>
</comment>
<keyword evidence="1" id="KW-1133">Transmembrane helix</keyword>
<dbReference type="AlphaFoldDB" id="A0A7W7VNQ1"/>
<name>A0A7W7VNQ1_9ACTN</name>
<dbReference type="RefSeq" id="WP_184715898.1">
    <property type="nucleotide sequence ID" value="NZ_JACHJP010000003.1"/>
</dbReference>
<evidence type="ECO:0000256" key="1">
    <source>
        <dbReference type="SAM" id="Phobius"/>
    </source>
</evidence>
<reference evidence="2 3" key="1">
    <citation type="submission" date="2020-08" db="EMBL/GenBank/DDBJ databases">
        <title>Genomic Encyclopedia of Type Strains, Phase III (KMG-III): the genomes of soil and plant-associated and newly described type strains.</title>
        <authorList>
            <person name="Whitman W."/>
        </authorList>
    </citation>
    <scope>NUCLEOTIDE SEQUENCE [LARGE SCALE GENOMIC DNA]</scope>
    <source>
        <strain evidence="2 3">CECT 8840</strain>
    </source>
</reference>
<gene>
    <name evidence="2" type="ORF">FHS44_003573</name>
</gene>
<dbReference type="Proteomes" id="UP000552644">
    <property type="component" value="Unassembled WGS sequence"/>
</dbReference>
<feature type="transmembrane region" description="Helical" evidence="1">
    <location>
        <begin position="204"/>
        <end position="221"/>
    </location>
</feature>
<feature type="transmembrane region" description="Helical" evidence="1">
    <location>
        <begin position="90"/>
        <end position="112"/>
    </location>
</feature>
<feature type="transmembrane region" description="Helical" evidence="1">
    <location>
        <begin position="132"/>
        <end position="151"/>
    </location>
</feature>
<evidence type="ECO:0000313" key="3">
    <source>
        <dbReference type="Proteomes" id="UP000552644"/>
    </source>
</evidence>